<evidence type="ECO:0000313" key="1">
    <source>
        <dbReference type="EMBL" id="CDG80785.1"/>
    </source>
</evidence>
<sequence length="59" mass="6479">MEQFSVEVAASSDKKFIELDISSTDTSEVRLLASKRPRGALRESACNMAWMLSQGGITE</sequence>
<dbReference type="PATRIC" id="fig|1349767.4.peg.3501"/>
<dbReference type="Proteomes" id="UP000027604">
    <property type="component" value="Chromosome I"/>
</dbReference>
<accession>W0UZH8</accession>
<evidence type="ECO:0000313" key="2">
    <source>
        <dbReference type="Proteomes" id="UP000027604"/>
    </source>
</evidence>
<protein>
    <submittedName>
        <fullName evidence="1">Uncharacterized protein</fullName>
    </submittedName>
</protein>
<dbReference type="KEGG" id="jag:GJA_119"/>
<dbReference type="EMBL" id="HG322949">
    <property type="protein sequence ID" value="CDG80785.1"/>
    <property type="molecule type" value="Genomic_DNA"/>
</dbReference>
<keyword evidence="2" id="KW-1185">Reference proteome</keyword>
<dbReference type="AlphaFoldDB" id="W0UZH8"/>
<proteinExistence type="predicted"/>
<name>W0UZH8_9BURK</name>
<dbReference type="RefSeq" id="WP_038487573.1">
    <property type="nucleotide sequence ID" value="NZ_BCTH01000060.1"/>
</dbReference>
<dbReference type="HOGENOM" id="CLU_2954331_0_0_4"/>
<organism evidence="1 2">
    <name type="scientific">Janthinobacterium agaricidamnosum NBRC 102515 = DSM 9628</name>
    <dbReference type="NCBI Taxonomy" id="1349767"/>
    <lineage>
        <taxon>Bacteria</taxon>
        <taxon>Pseudomonadati</taxon>
        <taxon>Pseudomonadota</taxon>
        <taxon>Betaproteobacteria</taxon>
        <taxon>Burkholderiales</taxon>
        <taxon>Oxalobacteraceae</taxon>
        <taxon>Janthinobacterium</taxon>
    </lineage>
</organism>
<reference evidence="1 2" key="1">
    <citation type="journal article" date="2015" name="Genome Announc.">
        <title>Genome Sequence of Mushroom Soft-Rot Pathogen Janthinobacterium agaricidamnosum.</title>
        <authorList>
            <person name="Graupner K."/>
            <person name="Lackner G."/>
            <person name="Hertweck C."/>
        </authorList>
    </citation>
    <scope>NUCLEOTIDE SEQUENCE [LARGE SCALE GENOMIC DNA]</scope>
    <source>
        <strain evidence="2">NBRC 102515 / DSM 9628</strain>
    </source>
</reference>
<gene>
    <name evidence="1" type="ORF">GJA_119</name>
</gene>